<keyword evidence="1" id="KW-0472">Membrane</keyword>
<evidence type="ECO:0000313" key="3">
    <source>
        <dbReference type="Proteomes" id="UP000016608"/>
    </source>
</evidence>
<sequence>MRDIRRMKMIKIAVIILCIITISMIACILCTSVIAGKRADESIERYFKEQKRG</sequence>
<proteinExistence type="predicted"/>
<dbReference type="Proteomes" id="UP000016608">
    <property type="component" value="Unassembled WGS sequence"/>
</dbReference>
<dbReference type="PROSITE" id="PS51257">
    <property type="entry name" value="PROKAR_LIPOPROTEIN"/>
    <property type="match status" value="1"/>
</dbReference>
<organism evidence="2 3">
    <name type="scientific">Eubacterium ramulus ATCC 29099</name>
    <dbReference type="NCBI Taxonomy" id="1256908"/>
    <lineage>
        <taxon>Bacteria</taxon>
        <taxon>Bacillati</taxon>
        <taxon>Bacillota</taxon>
        <taxon>Clostridia</taxon>
        <taxon>Eubacteriales</taxon>
        <taxon>Eubacteriaceae</taxon>
        <taxon>Eubacterium</taxon>
    </lineage>
</organism>
<comment type="caution">
    <text evidence="2">The sequence shown here is derived from an EMBL/GenBank/DDBJ whole genome shotgun (WGS) entry which is preliminary data.</text>
</comment>
<dbReference type="AlphaFoldDB" id="U2RPT4"/>
<evidence type="ECO:0000313" key="2">
    <source>
        <dbReference type="EMBL" id="ERK52727.1"/>
    </source>
</evidence>
<keyword evidence="1" id="KW-1133">Transmembrane helix</keyword>
<name>U2RPT4_EUBRA</name>
<dbReference type="EMBL" id="AWVJ01000001">
    <property type="protein sequence ID" value="ERK52727.1"/>
    <property type="molecule type" value="Genomic_DNA"/>
</dbReference>
<keyword evidence="3" id="KW-1185">Reference proteome</keyword>
<keyword evidence="1" id="KW-0812">Transmembrane</keyword>
<feature type="transmembrane region" description="Helical" evidence="1">
    <location>
        <begin position="12"/>
        <end position="35"/>
    </location>
</feature>
<protein>
    <submittedName>
        <fullName evidence="2">Uncharacterized protein</fullName>
    </submittedName>
</protein>
<evidence type="ECO:0000256" key="1">
    <source>
        <dbReference type="SAM" id="Phobius"/>
    </source>
</evidence>
<accession>U2RPT4</accession>
<reference evidence="2 3" key="1">
    <citation type="submission" date="2013-06" db="EMBL/GenBank/DDBJ databases">
        <authorList>
            <person name="Weinstock G."/>
            <person name="Sodergren E."/>
            <person name="Lobos E.A."/>
            <person name="Fulton L."/>
            <person name="Fulton R."/>
            <person name="Courtney L."/>
            <person name="Fronick C."/>
            <person name="O'Laughlin M."/>
            <person name="Godfrey J."/>
            <person name="Wilson R.M."/>
            <person name="Miner T."/>
            <person name="Farmer C."/>
            <person name="Delehaunty K."/>
            <person name="Cordes M."/>
            <person name="Minx P."/>
            <person name="Tomlinson C."/>
            <person name="Chen J."/>
            <person name="Wollam A."/>
            <person name="Pepin K.H."/>
            <person name="Bhonagiri V."/>
            <person name="Zhang X."/>
            <person name="Warren W."/>
            <person name="Mitreva M."/>
            <person name="Mardis E.R."/>
            <person name="Wilson R.K."/>
        </authorList>
    </citation>
    <scope>NUCLEOTIDE SEQUENCE [LARGE SCALE GENOMIC DNA]</scope>
    <source>
        <strain evidence="2 3">ATCC 29099</strain>
    </source>
</reference>
<gene>
    <name evidence="2" type="ORF">HMPREF0373_00006</name>
</gene>
<dbReference type="HOGENOM" id="CLU_3061672_0_0_9"/>